<dbReference type="NCBIfam" id="TIGR00121">
    <property type="entry name" value="birA_ligase"/>
    <property type="match status" value="1"/>
</dbReference>
<evidence type="ECO:0000256" key="3">
    <source>
        <dbReference type="ARBA" id="ARBA00024227"/>
    </source>
</evidence>
<dbReference type="GO" id="GO:0004077">
    <property type="term" value="F:biotin--[biotin carboxyl-carrier protein] ligase activity"/>
    <property type="evidence" value="ECO:0007669"/>
    <property type="project" value="UniProtKB-EC"/>
</dbReference>
<organism evidence="6 7">
    <name type="scientific">Ameyamaea chiangmaiensis</name>
    <dbReference type="NCBI Taxonomy" id="442969"/>
    <lineage>
        <taxon>Bacteria</taxon>
        <taxon>Pseudomonadati</taxon>
        <taxon>Pseudomonadota</taxon>
        <taxon>Alphaproteobacteria</taxon>
        <taxon>Acetobacterales</taxon>
        <taxon>Acetobacteraceae</taxon>
        <taxon>Ameyamaea</taxon>
    </lineage>
</organism>
<evidence type="ECO:0000256" key="1">
    <source>
        <dbReference type="ARBA" id="ARBA00022598"/>
    </source>
</evidence>
<evidence type="ECO:0000313" key="7">
    <source>
        <dbReference type="Proteomes" id="UP000585665"/>
    </source>
</evidence>
<reference evidence="6 7" key="1">
    <citation type="submission" date="2020-06" db="EMBL/GenBank/DDBJ databases">
        <title>Description of novel acetic acid bacteria.</title>
        <authorList>
            <person name="Sombolestani A."/>
        </authorList>
    </citation>
    <scope>NUCLEOTIDE SEQUENCE [LARGE SCALE GENOMIC DNA]</scope>
    <source>
        <strain evidence="6 7">LMG 27010</strain>
    </source>
</reference>
<dbReference type="InterPro" id="IPR004408">
    <property type="entry name" value="Biotin_CoA_COase_ligase"/>
</dbReference>
<dbReference type="EC" id="6.3.4.15" evidence="3"/>
<dbReference type="SUPFAM" id="SSF55681">
    <property type="entry name" value="Class II aaRS and biotin synthetases"/>
    <property type="match status" value="1"/>
</dbReference>
<evidence type="ECO:0000256" key="4">
    <source>
        <dbReference type="ARBA" id="ARBA00047846"/>
    </source>
</evidence>
<dbReference type="InterPro" id="IPR004143">
    <property type="entry name" value="BPL_LPL_catalytic"/>
</dbReference>
<proteinExistence type="predicted"/>
<dbReference type="PANTHER" id="PTHR12835:SF5">
    <property type="entry name" value="BIOTIN--PROTEIN LIGASE"/>
    <property type="match status" value="1"/>
</dbReference>
<dbReference type="PROSITE" id="PS51733">
    <property type="entry name" value="BPL_LPL_CATALYTIC"/>
    <property type="match status" value="1"/>
</dbReference>
<dbReference type="EMBL" id="JABXXR010000010">
    <property type="protein sequence ID" value="NVN39511.1"/>
    <property type="molecule type" value="Genomic_DNA"/>
</dbReference>
<evidence type="ECO:0000313" key="6">
    <source>
        <dbReference type="EMBL" id="NVN39511.1"/>
    </source>
</evidence>
<dbReference type="Proteomes" id="UP000585665">
    <property type="component" value="Unassembled WGS sequence"/>
</dbReference>
<dbReference type="CDD" id="cd16442">
    <property type="entry name" value="BPL"/>
    <property type="match status" value="1"/>
</dbReference>
<comment type="catalytic activity">
    <reaction evidence="4">
        <text>biotin + L-lysyl-[protein] + ATP = N(6)-biotinyl-L-lysyl-[protein] + AMP + diphosphate + H(+)</text>
        <dbReference type="Rhea" id="RHEA:11756"/>
        <dbReference type="Rhea" id="RHEA-COMP:9752"/>
        <dbReference type="Rhea" id="RHEA-COMP:10505"/>
        <dbReference type="ChEBI" id="CHEBI:15378"/>
        <dbReference type="ChEBI" id="CHEBI:29969"/>
        <dbReference type="ChEBI" id="CHEBI:30616"/>
        <dbReference type="ChEBI" id="CHEBI:33019"/>
        <dbReference type="ChEBI" id="CHEBI:57586"/>
        <dbReference type="ChEBI" id="CHEBI:83144"/>
        <dbReference type="ChEBI" id="CHEBI:456215"/>
        <dbReference type="EC" id="6.3.4.15"/>
    </reaction>
</comment>
<accession>A0A850PEL9</accession>
<dbReference type="InterPro" id="IPR045864">
    <property type="entry name" value="aa-tRNA-synth_II/BPL/LPL"/>
</dbReference>
<feature type="domain" description="BPL/LPL catalytic" evidence="5">
    <location>
        <begin position="1"/>
        <end position="184"/>
    </location>
</feature>
<dbReference type="Pfam" id="PF03099">
    <property type="entry name" value="BPL_LplA_LipB"/>
    <property type="match status" value="1"/>
</dbReference>
<sequence length="250" mass="26311">MEATLSPPGWRLQCYTALGSTSDVCKEAAERGEAGGRAVLARAQTAARASRGRTWQEPEGNLALSALLRPPADDQAGYWPFIAALAFHDGLRAQAGAAGRLSLKWPNDVLLDGRKLGGILIERGLDGAGTPWMVIGFGANLRHVPDVPGRSVACLAETGARAPDAVAVALDVLPALTRWEAVAREQGFGAIRAEWLGRAHPIGTPLAVRCGTDYVEGSFQGLDEQGFLLLRSPDAGILRISTGDVLLLAS</sequence>
<evidence type="ECO:0000259" key="5">
    <source>
        <dbReference type="PROSITE" id="PS51733"/>
    </source>
</evidence>
<gene>
    <name evidence="6" type="ORF">HUK82_02870</name>
</gene>
<keyword evidence="7" id="KW-1185">Reference proteome</keyword>
<evidence type="ECO:0000256" key="2">
    <source>
        <dbReference type="ARBA" id="ARBA00023267"/>
    </source>
</evidence>
<dbReference type="GO" id="GO:0005737">
    <property type="term" value="C:cytoplasm"/>
    <property type="evidence" value="ECO:0007669"/>
    <property type="project" value="TreeGrafter"/>
</dbReference>
<name>A0A850PEL9_9PROT</name>
<comment type="caution">
    <text evidence="6">The sequence shown here is derived from an EMBL/GenBank/DDBJ whole genome shotgun (WGS) entry which is preliminary data.</text>
</comment>
<dbReference type="AlphaFoldDB" id="A0A850PEL9"/>
<protein>
    <recommendedName>
        <fullName evidence="3">biotin--[biotin carboxyl-carrier protein] ligase</fullName>
        <ecNumber evidence="3">6.3.4.15</ecNumber>
    </recommendedName>
</protein>
<dbReference type="PANTHER" id="PTHR12835">
    <property type="entry name" value="BIOTIN PROTEIN LIGASE"/>
    <property type="match status" value="1"/>
</dbReference>
<keyword evidence="2" id="KW-0092">Biotin</keyword>
<dbReference type="Gene3D" id="3.30.930.10">
    <property type="entry name" value="Bira Bifunctional Protein, Domain 2"/>
    <property type="match status" value="1"/>
</dbReference>
<dbReference type="InterPro" id="IPR003142">
    <property type="entry name" value="BPL_C"/>
</dbReference>
<keyword evidence="1 6" id="KW-0436">Ligase</keyword>
<dbReference type="Pfam" id="PF02237">
    <property type="entry name" value="BPL_C"/>
    <property type="match status" value="1"/>
</dbReference>